<keyword evidence="1" id="KW-0812">Transmembrane</keyword>
<evidence type="ECO:0000313" key="3">
    <source>
        <dbReference type="Proteomes" id="UP000675121"/>
    </source>
</evidence>
<feature type="transmembrane region" description="Helical" evidence="1">
    <location>
        <begin position="34"/>
        <end position="55"/>
    </location>
</feature>
<protein>
    <recommendedName>
        <fullName evidence="4">DUF2964 family protein</fullName>
    </recommendedName>
</protein>
<evidence type="ECO:0008006" key="4">
    <source>
        <dbReference type="Google" id="ProtNLM"/>
    </source>
</evidence>
<dbReference type="Proteomes" id="UP000675121">
    <property type="component" value="Unassembled WGS sequence"/>
</dbReference>
<evidence type="ECO:0000256" key="1">
    <source>
        <dbReference type="SAM" id="Phobius"/>
    </source>
</evidence>
<name>A0A9N8MT84_9BURK</name>
<keyword evidence="1" id="KW-0472">Membrane</keyword>
<proteinExistence type="predicted"/>
<accession>A0A9N8MT84</accession>
<keyword evidence="1" id="KW-1133">Transmembrane helix</keyword>
<dbReference type="RefSeq" id="WP_201074299.1">
    <property type="nucleotide sequence ID" value="NZ_CAJNAS010000002.1"/>
</dbReference>
<dbReference type="Pfam" id="PF11177">
    <property type="entry name" value="DUF2964"/>
    <property type="match status" value="1"/>
</dbReference>
<comment type="caution">
    <text evidence="2">The sequence shown here is derived from an EMBL/GenBank/DDBJ whole genome shotgun (WGS) entry which is preliminary data.</text>
</comment>
<dbReference type="InterPro" id="IPR021347">
    <property type="entry name" value="DUF2964"/>
</dbReference>
<dbReference type="EMBL" id="CAJNAS010000002">
    <property type="protein sequence ID" value="CAE6869413.1"/>
    <property type="molecule type" value="Genomic_DNA"/>
</dbReference>
<evidence type="ECO:0000313" key="2">
    <source>
        <dbReference type="EMBL" id="CAE6869413.1"/>
    </source>
</evidence>
<gene>
    <name evidence="2" type="ORF">R70211_01091</name>
</gene>
<keyword evidence="3" id="KW-1185">Reference proteome</keyword>
<organism evidence="2 3">
    <name type="scientific">Paraburkholderia domus</name>
    <dbReference type="NCBI Taxonomy" id="2793075"/>
    <lineage>
        <taxon>Bacteria</taxon>
        <taxon>Pseudomonadati</taxon>
        <taxon>Pseudomonadota</taxon>
        <taxon>Betaproteobacteria</taxon>
        <taxon>Burkholderiales</taxon>
        <taxon>Burkholderiaceae</taxon>
        <taxon>Paraburkholderia</taxon>
    </lineage>
</organism>
<dbReference type="AlphaFoldDB" id="A0A9N8MT84"/>
<reference evidence="2" key="1">
    <citation type="submission" date="2021-02" db="EMBL/GenBank/DDBJ databases">
        <authorList>
            <person name="Vanwijnsberghe S."/>
        </authorList>
    </citation>
    <scope>NUCLEOTIDE SEQUENCE</scope>
    <source>
        <strain evidence="2">R-70211</strain>
    </source>
</reference>
<sequence>MARAESRIVLAAIAVFVTLGGIAASIRGLLYERALWVHIGAFAMVIGIACFVLMLRPRNGAGK</sequence>